<gene>
    <name evidence="2" type="ORF">Thini_1193</name>
</gene>
<dbReference type="OrthoDB" id="9797941at2"/>
<dbReference type="AlphaFoldDB" id="A0A656HA13"/>
<feature type="region of interest" description="Disordered" evidence="1">
    <location>
        <begin position="111"/>
        <end position="131"/>
    </location>
</feature>
<proteinExistence type="predicted"/>
<dbReference type="Gene3D" id="3.30.420.130">
    <property type="entry name" value="Dinitrogenase iron-molybdenum cofactor biosynthesis domain"/>
    <property type="match status" value="1"/>
</dbReference>
<organism evidence="2 3">
    <name type="scientific">Thiothrix nivea (strain ATCC 35100 / DSM 5205 / JP2)</name>
    <dbReference type="NCBI Taxonomy" id="870187"/>
    <lineage>
        <taxon>Bacteria</taxon>
        <taxon>Pseudomonadati</taxon>
        <taxon>Pseudomonadota</taxon>
        <taxon>Gammaproteobacteria</taxon>
        <taxon>Thiotrichales</taxon>
        <taxon>Thiotrichaceae</taxon>
        <taxon>Thiothrix</taxon>
    </lineage>
</organism>
<evidence type="ECO:0000313" key="3">
    <source>
        <dbReference type="Proteomes" id="UP000005317"/>
    </source>
</evidence>
<name>A0A656HA13_THINJ</name>
<evidence type="ECO:0008006" key="4">
    <source>
        <dbReference type="Google" id="ProtNLM"/>
    </source>
</evidence>
<sequence length="131" mass="14384">MKTGHLKIGVSSQNFRTITGHAGKGRRFFVFEAPDGADVQEIGRLDMPKEMSLHEWNGQGEHPLFELDYLITGSCGDGFIRKMGSRGVMVRTTSETDPLAAAKALLAGTLPEGAPHTHEHGHDHHHGHHHH</sequence>
<accession>A0A656HA13</accession>
<dbReference type="EMBL" id="JH651384">
    <property type="protein sequence ID" value="EIJ33811.1"/>
    <property type="molecule type" value="Genomic_DNA"/>
</dbReference>
<dbReference type="InterPro" id="IPR036105">
    <property type="entry name" value="DiNase_FeMo-co_biosyn_sf"/>
</dbReference>
<protein>
    <recommendedName>
        <fullName evidence="4">Nitrogen fixation protein</fullName>
    </recommendedName>
</protein>
<reference evidence="3" key="1">
    <citation type="journal article" date="2011" name="Stand. Genomic Sci.">
        <title>Genome sequence of the filamentous, gliding Thiothrix nivea neotype strain (JP2(T)).</title>
        <authorList>
            <person name="Lapidus A."/>
            <person name="Nolan M."/>
            <person name="Lucas S."/>
            <person name="Glavina Del Rio T."/>
            <person name="Tice H."/>
            <person name="Cheng J.F."/>
            <person name="Tapia R."/>
            <person name="Han C."/>
            <person name="Goodwin L."/>
            <person name="Pitluck S."/>
            <person name="Liolios K."/>
            <person name="Pagani I."/>
            <person name="Ivanova N."/>
            <person name="Huntemann M."/>
            <person name="Mavromatis K."/>
            <person name="Mikhailova N."/>
            <person name="Pati A."/>
            <person name="Chen A."/>
            <person name="Palaniappan K."/>
            <person name="Land M."/>
            <person name="Brambilla E.M."/>
            <person name="Rohde M."/>
            <person name="Abt B."/>
            <person name="Verbarg S."/>
            <person name="Goker M."/>
            <person name="Bristow J."/>
            <person name="Eisen J.A."/>
            <person name="Markowitz V."/>
            <person name="Hugenholtz P."/>
            <person name="Kyrpides N.C."/>
            <person name="Klenk H.P."/>
            <person name="Woyke T."/>
        </authorList>
    </citation>
    <scope>NUCLEOTIDE SEQUENCE [LARGE SCALE GENOMIC DNA]</scope>
    <source>
        <strain evidence="3">ATCC 35100 / DSM 5205 / JP2</strain>
    </source>
</reference>
<evidence type="ECO:0000313" key="2">
    <source>
        <dbReference type="EMBL" id="EIJ33811.1"/>
    </source>
</evidence>
<evidence type="ECO:0000256" key="1">
    <source>
        <dbReference type="SAM" id="MobiDB-lite"/>
    </source>
</evidence>
<keyword evidence="3" id="KW-1185">Reference proteome</keyword>
<dbReference type="RefSeq" id="WP_002707759.1">
    <property type="nucleotide sequence ID" value="NZ_JH651384.1"/>
</dbReference>
<dbReference type="SUPFAM" id="SSF53146">
    <property type="entry name" value="Nitrogenase accessory factor-like"/>
    <property type="match status" value="1"/>
</dbReference>
<dbReference type="Proteomes" id="UP000005317">
    <property type="component" value="Unassembled WGS sequence"/>
</dbReference>